<reference evidence="2" key="1">
    <citation type="submission" date="2016-09" db="EMBL/GenBank/DDBJ databases">
        <authorList>
            <person name="Gulvik C.A."/>
        </authorList>
    </citation>
    <scope>NUCLEOTIDE SEQUENCE [LARGE SCALE GENOMIC DNA]</scope>
    <source>
        <strain evidence="2">LMG 8895</strain>
    </source>
</reference>
<comment type="caution">
    <text evidence="1">The sequence shown here is derived from an EMBL/GenBank/DDBJ whole genome shotgun (WGS) entry which is preliminary data.</text>
</comment>
<dbReference type="RefSeq" id="WP_069662535.1">
    <property type="nucleotide sequence ID" value="NZ_JBHUJJ010000002.1"/>
</dbReference>
<protein>
    <recommendedName>
        <fullName evidence="3">Relaxase</fullName>
    </recommendedName>
</protein>
<keyword evidence="2" id="KW-1185">Reference proteome</keyword>
<organism evidence="1 2">
    <name type="scientific">Enterococcus termitis</name>
    <dbReference type="NCBI Taxonomy" id="332950"/>
    <lineage>
        <taxon>Bacteria</taxon>
        <taxon>Bacillati</taxon>
        <taxon>Bacillota</taxon>
        <taxon>Bacilli</taxon>
        <taxon>Lactobacillales</taxon>
        <taxon>Enterococcaceae</taxon>
        <taxon>Enterococcus</taxon>
    </lineage>
</organism>
<accession>A0A1E5H1A2</accession>
<dbReference type="AlphaFoldDB" id="A0A1E5H1A2"/>
<dbReference type="InterPro" id="IPR041073">
    <property type="entry name" value="MobL"/>
</dbReference>
<evidence type="ECO:0000313" key="2">
    <source>
        <dbReference type="Proteomes" id="UP000095094"/>
    </source>
</evidence>
<dbReference type="Proteomes" id="UP000095094">
    <property type="component" value="Unassembled WGS sequence"/>
</dbReference>
<dbReference type="NCBIfam" id="NF041498">
    <property type="entry name" value="MobP2"/>
    <property type="match status" value="1"/>
</dbReference>
<dbReference type="OrthoDB" id="3889159at2"/>
<sequence>MSSPGIVMTGKFARPGSAAFSEYMDYMDRDEAVRNMAYNKYSAFVNQEGTEGTYENDEAETLEDYVKYMANPAKTSRLFSSDSSRLTHEDTVALKAQFKEASENGSVMWQDVFSFDNNWLIEHGYLDPKTNWLDEKKVHDATRAAMNKMLDKEGLLTSAIWTASIHYNTDNIHVHVATVEPKPLRKMKKIVDEETGEITSERQGYRSRKTLKAMKSAFANQLLGLEKERARIDELSKQIINGIRSDEGSMTIRKYEADLLDVIRKLPPQKGYRKYGYAKQFKFKEPLDRIIERFISESFPDIYEEMIQRQEYVSVEVSKAYGDKRGTGIDKENKRTTLYTRLGNAVLNQIKEMDIGTEVNQKKANVSRSDIQELIDEFDEVSFIDEKIEQEVFSFDEELNFLNEIDQEQSMAVEIKREDEAFQRALEKVHANPHKKVEGQKPTKDEWEKITDEFTLIDERDKRSVSAVYDELFDDADVTLKKYYEQIKERIPEADTISYREQIIEESEVLSKGKTSPRVKTESQKSWSQVQKEWEREMNLRQDLNRLKRVLKDTTDQWRNEQAYEKLVREMNYQT</sequence>
<evidence type="ECO:0008006" key="3">
    <source>
        <dbReference type="Google" id="ProtNLM"/>
    </source>
</evidence>
<evidence type="ECO:0000313" key="1">
    <source>
        <dbReference type="EMBL" id="OEG18686.1"/>
    </source>
</evidence>
<gene>
    <name evidence="1" type="ORF">BCR25_15925</name>
</gene>
<dbReference type="InterPro" id="IPR048101">
    <property type="entry name" value="MobP2"/>
</dbReference>
<name>A0A1E5H1A2_9ENTE</name>
<dbReference type="EMBL" id="MIJY01000005">
    <property type="protein sequence ID" value="OEG18686.1"/>
    <property type="molecule type" value="Genomic_DNA"/>
</dbReference>
<dbReference type="Pfam" id="PF18555">
    <property type="entry name" value="MobL"/>
    <property type="match status" value="1"/>
</dbReference>
<proteinExistence type="predicted"/>